<dbReference type="CDD" id="cd02440">
    <property type="entry name" value="AdoMet_MTases"/>
    <property type="match status" value="1"/>
</dbReference>
<dbReference type="PIRSF" id="PIRSF017393">
    <property type="entry name" value="MTase_SAV2177"/>
    <property type="match status" value="1"/>
</dbReference>
<evidence type="ECO:0000313" key="2">
    <source>
        <dbReference type="Proteomes" id="UP001521150"/>
    </source>
</evidence>
<sequence length="271" mass="29819">MERPAWTLAEIELSAPSMARVYDCWLGGAHNFAVDRAVAAQALHAMPELRHVTLTHRAFLSRAVRFLLGVGVRQFLDLGSGIPTLGNVHEIAQRDHPDARVVYVDIDPVAVSLSQLILQLQGARHVGVLHADFRDPEAVLNSAEVRGLLDFDRPIGLVMTAVLHLLPDGDNPHAILRRYRDGLPSGSYQAISHASLAGDTRSAGPNQARNPYEGNVTPIFFRNRAQCASFFDGFDVVDPGVVRLPLWRPDWLQDCDKAVRFPGFGGVGRKR</sequence>
<comment type="caution">
    <text evidence="1">The sequence shown here is derived from an EMBL/GenBank/DDBJ whole genome shotgun (WGS) entry which is preliminary data.</text>
</comment>
<proteinExistence type="predicted"/>
<accession>A0ABS8ZKN9</accession>
<dbReference type="GO" id="GO:0032259">
    <property type="term" value="P:methylation"/>
    <property type="evidence" value="ECO:0007669"/>
    <property type="project" value="UniProtKB-KW"/>
</dbReference>
<dbReference type="RefSeq" id="WP_233728425.1">
    <property type="nucleotide sequence ID" value="NZ_JAJVCN010000002.1"/>
</dbReference>
<protein>
    <submittedName>
        <fullName evidence="1">SAM-dependent methyltransferase</fullName>
    </submittedName>
</protein>
<dbReference type="EMBL" id="JAJVCN010000002">
    <property type="protein sequence ID" value="MCE7007023.1"/>
    <property type="molecule type" value="Genomic_DNA"/>
</dbReference>
<dbReference type="InterPro" id="IPR006764">
    <property type="entry name" value="SAM_dep_MeTrfase_SAV2177_type"/>
</dbReference>
<name>A0ABS8ZKN9_9PSEU</name>
<dbReference type="SUPFAM" id="SSF53335">
    <property type="entry name" value="S-adenosyl-L-methionine-dependent methyltransferases"/>
    <property type="match status" value="1"/>
</dbReference>
<keyword evidence="1" id="KW-0489">Methyltransferase</keyword>
<organism evidence="1 2">
    <name type="scientific">Kibdelosporangium philippinense</name>
    <dbReference type="NCBI Taxonomy" id="211113"/>
    <lineage>
        <taxon>Bacteria</taxon>
        <taxon>Bacillati</taxon>
        <taxon>Actinomycetota</taxon>
        <taxon>Actinomycetes</taxon>
        <taxon>Pseudonocardiales</taxon>
        <taxon>Pseudonocardiaceae</taxon>
        <taxon>Kibdelosporangium</taxon>
    </lineage>
</organism>
<reference evidence="1 2" key="1">
    <citation type="submission" date="2021-12" db="EMBL/GenBank/DDBJ databases">
        <title>Genome sequence of Kibdelosporangium philippinense ATCC 49844.</title>
        <authorList>
            <person name="Fedorov E.A."/>
            <person name="Omeragic M."/>
            <person name="Shalygina K.F."/>
            <person name="Maclea K.S."/>
        </authorList>
    </citation>
    <scope>NUCLEOTIDE SEQUENCE [LARGE SCALE GENOMIC DNA]</scope>
    <source>
        <strain evidence="1 2">ATCC 49844</strain>
    </source>
</reference>
<gene>
    <name evidence="1" type="ORF">LWC34_29955</name>
</gene>
<keyword evidence="1" id="KW-0808">Transferase</keyword>
<dbReference type="GO" id="GO:0008168">
    <property type="term" value="F:methyltransferase activity"/>
    <property type="evidence" value="ECO:0007669"/>
    <property type="project" value="UniProtKB-KW"/>
</dbReference>
<evidence type="ECO:0000313" key="1">
    <source>
        <dbReference type="EMBL" id="MCE7007023.1"/>
    </source>
</evidence>
<dbReference type="InterPro" id="IPR029063">
    <property type="entry name" value="SAM-dependent_MTases_sf"/>
</dbReference>
<dbReference type="Pfam" id="PF04672">
    <property type="entry name" value="Methyltransf_19"/>
    <property type="match status" value="1"/>
</dbReference>
<keyword evidence="2" id="KW-1185">Reference proteome</keyword>
<dbReference type="Proteomes" id="UP001521150">
    <property type="component" value="Unassembled WGS sequence"/>
</dbReference>
<dbReference type="Gene3D" id="3.40.50.150">
    <property type="entry name" value="Vaccinia Virus protein VP39"/>
    <property type="match status" value="1"/>
</dbReference>